<dbReference type="RefSeq" id="YP_010755675.1">
    <property type="nucleotide sequence ID" value="NC_073473.1"/>
</dbReference>
<reference evidence="3 4" key="1">
    <citation type="submission" date="2020-11" db="EMBL/GenBank/DDBJ databases">
        <authorList>
            <person name="Asamoah-Frimpong E.A."/>
            <person name="Attaran A."/>
            <person name="Berhane B."/>
            <person name="Boone B.K."/>
            <person name="Cesta G."/>
            <person name="Chorbajian C."/>
            <person name="Cowan J.T."/>
            <person name="Datu D.V."/>
            <person name="Der L."/>
            <person name="Egbunine A.O."/>
            <person name="Giampietro H."/>
            <person name="Gunnison R.P."/>
            <person name="Joseph M.A."/>
            <person name="Kiewe T."/>
            <person name="Oboh E.C."/>
            <person name="O'Neill K."/>
            <person name="Oxlaj J.A."/>
            <person name="Patel A.K."/>
            <person name="Saqaf K."/>
            <person name="Vuong K."/>
            <person name="Walker C."/>
            <person name="Wikina T."/>
            <person name="Yan T."/>
            <person name="Avazpour P."/>
            <person name="Kim F.M."/>
            <person name="Mason K.J."/>
            <person name="Nguyen D.A."/>
            <person name="Pettit S.M."/>
            <person name="Zhou O.J."/>
            <person name="Brissett D.L."/>
            <person name="Gualtieri C."/>
            <person name="Hufford T.M."/>
            <person name="Ko J.M."/>
            <person name="Novak J.K."/>
            <person name="Smith Z.M."/>
            <person name="Erill I."/>
            <person name="Caruso S.M."/>
            <person name="Garlena R.A."/>
            <person name="Russell D.A."/>
            <person name="Pope W.H."/>
            <person name="Jacobs-Sera D."/>
            <person name="Hatfull G.F."/>
        </authorList>
    </citation>
    <scope>NUCLEOTIDE SEQUENCE [LARGE SCALE GENOMIC DNA]</scope>
</reference>
<accession>A0A7T0M109</accession>
<dbReference type="InterPro" id="IPR011604">
    <property type="entry name" value="PDDEXK-like_dom_sf"/>
</dbReference>
<dbReference type="InterPro" id="IPR019080">
    <property type="entry name" value="YqaJ_viral_recombinase"/>
</dbReference>
<dbReference type="SUPFAM" id="SSF52980">
    <property type="entry name" value="Restriction endonuclease-like"/>
    <property type="match status" value="1"/>
</dbReference>
<feature type="domain" description="YqaJ viral recombinase" evidence="2">
    <location>
        <begin position="37"/>
        <end position="179"/>
    </location>
</feature>
<feature type="coiled-coil region" evidence="1">
    <location>
        <begin position="257"/>
        <end position="284"/>
    </location>
</feature>
<evidence type="ECO:0000256" key="1">
    <source>
        <dbReference type="SAM" id="Coils"/>
    </source>
</evidence>
<keyword evidence="3" id="KW-0378">Hydrolase</keyword>
<sequence>MSTTTLTTAPAPGELVAPTARLLLASGDLNDPAYRKKWEACRGLGIGGSDVAAIVGLDKYRGPRHVFEEKHGRDVVRDNEAMEIGREIEDFIARMFSKRSGTPIATPPGTLAHVDFPWALVNIDRYALWDEGLPATDMRNIAGPVECKNRSEYQLEEWEEGPPDAPALQCHWGMAVGGFDVGYVAALVGGNKLRWHQVNRDEEMIGHLLEHCGQWYERHILEGFPPPVDGLEATKDLLGRLYEVKPEAIAEVDLRTAKELRAQRADLDAQIKALGKQKTAIENEMRDTAGHADIVRVGAATAWTWKQNGNFSEADLRERFPEIAATCTKTVEVLDLDRLKTEHEDAYNACRGRRLFVPKKEL</sequence>
<keyword evidence="3" id="KW-0269">Exonuclease</keyword>
<dbReference type="GeneID" id="80020345"/>
<proteinExistence type="predicted"/>
<keyword evidence="4" id="KW-1185">Reference proteome</keyword>
<evidence type="ECO:0000313" key="3">
    <source>
        <dbReference type="EMBL" id="QPL14088.1"/>
    </source>
</evidence>
<dbReference type="Gene3D" id="3.90.320.10">
    <property type="match status" value="1"/>
</dbReference>
<organism evidence="3 4">
    <name type="scientific">Streptomyces phage TurkishDelight</name>
    <dbReference type="NCBI Taxonomy" id="2793708"/>
    <lineage>
        <taxon>Viruses</taxon>
        <taxon>Duplodnaviria</taxon>
        <taxon>Heunggongvirae</taxon>
        <taxon>Uroviricota</taxon>
        <taxon>Caudoviricetes</taxon>
        <taxon>Dolmabahcevirus</taxon>
        <taxon>Dolmabahcevirus turkishdelight</taxon>
    </lineage>
</organism>
<dbReference type="KEGG" id="vg:80020345"/>
<dbReference type="EMBL" id="MW291017">
    <property type="protein sequence ID" value="QPL14088.1"/>
    <property type="molecule type" value="Genomic_DNA"/>
</dbReference>
<keyword evidence="1" id="KW-0175">Coiled coil</keyword>
<protein>
    <submittedName>
        <fullName evidence="3">Exonuclease</fullName>
    </submittedName>
</protein>
<evidence type="ECO:0000259" key="2">
    <source>
        <dbReference type="Pfam" id="PF09588"/>
    </source>
</evidence>
<gene>
    <name evidence="3" type="primary">59</name>
    <name evidence="3" type="ORF">SEA_TURKISHDELIGHT_59</name>
</gene>
<dbReference type="InterPro" id="IPR017482">
    <property type="entry name" value="Lambda-type_endonuclease"/>
</dbReference>
<keyword evidence="3" id="KW-0540">Nuclease</keyword>
<name>A0A7T0M109_9CAUD</name>
<dbReference type="NCBIfam" id="TIGR03033">
    <property type="entry name" value="phage_rel_nuc"/>
    <property type="match status" value="1"/>
</dbReference>
<dbReference type="InterPro" id="IPR011335">
    <property type="entry name" value="Restrct_endonuc-II-like"/>
</dbReference>
<evidence type="ECO:0000313" key="4">
    <source>
        <dbReference type="Proteomes" id="UP000595090"/>
    </source>
</evidence>
<dbReference type="Proteomes" id="UP000595090">
    <property type="component" value="Segment"/>
</dbReference>
<dbReference type="Pfam" id="PF09588">
    <property type="entry name" value="YqaJ"/>
    <property type="match status" value="1"/>
</dbReference>
<dbReference type="GO" id="GO:0004527">
    <property type="term" value="F:exonuclease activity"/>
    <property type="evidence" value="ECO:0007669"/>
    <property type="project" value="UniProtKB-KW"/>
</dbReference>